<sequence length="98" mass="11596">MLNNNIVNYTYNSQNSAFLIQEDQIKEIKNDELINNIKSADGFVRYKKQDDIIFYVKYEIEEVTVDEKNNLLIFVHPSETNVPENSKDIDIDKFIFED</sequence>
<gene>
    <name evidence="1" type="ORF">Clopa_4224</name>
</gene>
<dbReference type="EMBL" id="CP003261">
    <property type="protein sequence ID" value="AGK98951.1"/>
    <property type="molecule type" value="Genomic_DNA"/>
</dbReference>
<dbReference type="RefSeq" id="WP_015617225.1">
    <property type="nucleotide sequence ID" value="NC_021182.1"/>
</dbReference>
<evidence type="ECO:0000313" key="2">
    <source>
        <dbReference type="Proteomes" id="UP000013523"/>
    </source>
</evidence>
<dbReference type="OrthoDB" id="9858302at2"/>
<protein>
    <submittedName>
        <fullName evidence="1">Uncharacterized protein</fullName>
    </submittedName>
</protein>
<evidence type="ECO:0000313" key="1">
    <source>
        <dbReference type="EMBL" id="AGK98951.1"/>
    </source>
</evidence>
<proteinExistence type="predicted"/>
<dbReference type="AlphaFoldDB" id="R4KB95"/>
<dbReference type="PATRIC" id="fig|86416.3.peg.4229"/>
<dbReference type="HOGENOM" id="CLU_2328809_0_0_9"/>
<name>R4KB95_CLOPA</name>
<dbReference type="eggNOG" id="ENOG50327RM">
    <property type="taxonomic scope" value="Bacteria"/>
</dbReference>
<dbReference type="Proteomes" id="UP000013523">
    <property type="component" value="Chromosome"/>
</dbReference>
<accession>R4KB95</accession>
<keyword evidence="2" id="KW-1185">Reference proteome</keyword>
<organism evidence="1 2">
    <name type="scientific">Clostridium pasteurianum BC1</name>
    <dbReference type="NCBI Taxonomy" id="86416"/>
    <lineage>
        <taxon>Bacteria</taxon>
        <taxon>Bacillati</taxon>
        <taxon>Bacillota</taxon>
        <taxon>Clostridia</taxon>
        <taxon>Eubacteriales</taxon>
        <taxon>Clostridiaceae</taxon>
        <taxon>Clostridium</taxon>
    </lineage>
</organism>
<dbReference type="KEGG" id="cpas:Clopa_4224"/>
<reference evidence="1 2" key="1">
    <citation type="submission" date="2012-01" db="EMBL/GenBank/DDBJ databases">
        <title>Complete sequence of chromosome of Clostridium pasteurianum BC1.</title>
        <authorList>
            <consortium name="US DOE Joint Genome Institute"/>
            <person name="Lucas S."/>
            <person name="Han J."/>
            <person name="Lapidus A."/>
            <person name="Cheng J.-F."/>
            <person name="Goodwin L."/>
            <person name="Pitluck S."/>
            <person name="Peters L."/>
            <person name="Mikhailova N."/>
            <person name="Teshima H."/>
            <person name="Detter J.C."/>
            <person name="Han C."/>
            <person name="Tapia R."/>
            <person name="Land M."/>
            <person name="Hauser L."/>
            <person name="Kyrpides N."/>
            <person name="Ivanova N."/>
            <person name="Pagani I."/>
            <person name="Dunn J."/>
            <person name="Taghavi S."/>
            <person name="Francis A."/>
            <person name="van der Lelie D."/>
            <person name="Woyke T."/>
        </authorList>
    </citation>
    <scope>NUCLEOTIDE SEQUENCE [LARGE SCALE GENOMIC DNA]</scope>
    <source>
        <strain evidence="1 2">BC1</strain>
    </source>
</reference>